<evidence type="ECO:0000313" key="4">
    <source>
        <dbReference type="Proteomes" id="UP000292274"/>
    </source>
</evidence>
<feature type="region of interest" description="Disordered" evidence="1">
    <location>
        <begin position="549"/>
        <end position="571"/>
    </location>
</feature>
<protein>
    <recommendedName>
        <fullName evidence="5">Pentapeptide repeat-containing protein</fullName>
    </recommendedName>
</protein>
<reference evidence="3 4" key="1">
    <citation type="submission" date="2019-02" db="EMBL/GenBank/DDBJ databases">
        <title>Jishengella sp. nov., isolated from a root of Zingiber montanum.</title>
        <authorList>
            <person name="Kuncharoen N."/>
            <person name="Kudo T."/>
            <person name="Masahiro Y."/>
            <person name="Ohkuma M."/>
            <person name="Tanasupawat S."/>
        </authorList>
    </citation>
    <scope>NUCLEOTIDE SEQUENCE [LARGE SCALE GENOMIC DNA]</scope>
    <source>
        <strain evidence="3 4">PLAI 1-1</strain>
    </source>
</reference>
<feature type="transmembrane region" description="Helical" evidence="2">
    <location>
        <begin position="69"/>
        <end position="91"/>
    </location>
</feature>
<evidence type="ECO:0000313" key="3">
    <source>
        <dbReference type="EMBL" id="TCB93515.1"/>
    </source>
</evidence>
<dbReference type="RefSeq" id="WP_131306887.1">
    <property type="nucleotide sequence ID" value="NZ_SJJR01000018.1"/>
</dbReference>
<keyword evidence="4" id="KW-1185">Reference proteome</keyword>
<dbReference type="Proteomes" id="UP000292274">
    <property type="component" value="Unassembled WGS sequence"/>
</dbReference>
<evidence type="ECO:0000256" key="1">
    <source>
        <dbReference type="SAM" id="MobiDB-lite"/>
    </source>
</evidence>
<accession>A0A4V2LVN9</accession>
<keyword evidence="2" id="KW-1133">Transmembrane helix</keyword>
<feature type="transmembrane region" description="Helical" evidence="2">
    <location>
        <begin position="112"/>
        <end position="133"/>
    </location>
</feature>
<evidence type="ECO:0000256" key="2">
    <source>
        <dbReference type="SAM" id="Phobius"/>
    </source>
</evidence>
<dbReference type="OrthoDB" id="8440251at2"/>
<comment type="caution">
    <text evidence="3">The sequence shown here is derived from an EMBL/GenBank/DDBJ whole genome shotgun (WGS) entry which is preliminary data.</text>
</comment>
<name>A0A4V2LVN9_9ACTN</name>
<organism evidence="3 4">
    <name type="scientific">Micromonospora zingiberis</name>
    <dbReference type="NCBI Taxonomy" id="2053011"/>
    <lineage>
        <taxon>Bacteria</taxon>
        <taxon>Bacillati</taxon>
        <taxon>Actinomycetota</taxon>
        <taxon>Actinomycetes</taxon>
        <taxon>Micromonosporales</taxon>
        <taxon>Micromonosporaceae</taxon>
        <taxon>Micromonospora</taxon>
    </lineage>
</organism>
<evidence type="ECO:0008006" key="5">
    <source>
        <dbReference type="Google" id="ProtNLM"/>
    </source>
</evidence>
<gene>
    <name evidence="3" type="ORF">E0H26_22400</name>
</gene>
<sequence>MSFTNGENSGADIRPRTVWNRLGAVAYKPRAYAAFMLERSNPNTMRVPFRKTRRHPKNPNMVMPLAVHIAMWLLLGLSIAGVTLYVLWLLYQRPKLASISASGVDPKTLFDASKVALTIVGGIGGVVALVVAYRRQRLNEVEHNRENTKVFTERFTAASEQLGSEKSAIRLAGVYAMASLADDWEAGRQTCIDVLCAYVRMPYTPIGDHKRYARKSGPGSQPEPVAPDSEVAPEVKYVGEARYNPREEQQVRDTVIRVIKEHLRPEAASDWFGQSFDFTGSTFEDLRFGDIALTNCNVSFDKCTFYGETDFSGVYFRACKVSFTGAIFAGGIGFEYSLFEDSKVGVYGDLVDNGRILFQGSQFVSGEVNITTPRIGGSVDFIEAEFDGGTVSLFNLALEGDPNSTGLSMSRSIINGGVVRFLGGTFACGTFYLNGLEVSKGKLIIGSDLTYGPTPDDGRRRFSTILSGTEFSFDWVQIDGGSIEFIDVVIDGSEVRFDNLVMTGGQILFLGNEFRSGKIQFPQNVHIAGGDVSFADSREEGAILELDGLNSTAVEEPAQSEESGSTRALND</sequence>
<feature type="compositionally biased region" description="Polar residues" evidence="1">
    <location>
        <begin position="560"/>
        <end position="571"/>
    </location>
</feature>
<dbReference type="EMBL" id="SJJR01000018">
    <property type="protein sequence ID" value="TCB93515.1"/>
    <property type="molecule type" value="Genomic_DNA"/>
</dbReference>
<proteinExistence type="predicted"/>
<keyword evidence="2" id="KW-0812">Transmembrane</keyword>
<feature type="region of interest" description="Disordered" evidence="1">
    <location>
        <begin position="210"/>
        <end position="231"/>
    </location>
</feature>
<keyword evidence="2" id="KW-0472">Membrane</keyword>
<dbReference type="AlphaFoldDB" id="A0A4V2LVN9"/>